<gene>
    <name evidence="2" type="ORF">C7B77_21860</name>
</gene>
<dbReference type="EMBL" id="PVWO01000367">
    <property type="protein sequence ID" value="PSB51202.1"/>
    <property type="molecule type" value="Genomic_DNA"/>
</dbReference>
<keyword evidence="1" id="KW-1133">Transmembrane helix</keyword>
<evidence type="ECO:0000313" key="3">
    <source>
        <dbReference type="Proteomes" id="UP000238937"/>
    </source>
</evidence>
<evidence type="ECO:0000256" key="1">
    <source>
        <dbReference type="SAM" id="Phobius"/>
    </source>
</evidence>
<proteinExistence type="predicted"/>
<accession>A0A2T1G1U6</accession>
<keyword evidence="3" id="KW-1185">Reference proteome</keyword>
<sequence>MKMTSSINRAEAVRKYFTTTPAKPVEPDYSSNKNKMVMGGGLIVVTLILFLSNQGLLVLLGIISGYFGFKLLNDGFSKYSRHKKEYEKAYERYEKDYERAMPKPSDKEMDQWLEIDIQKIVDESLKRLDLEHDDCKSNPLWIGGPATGITDIKYAEGEDKKTRYSHFNILVVFLTEYHVATYQCDNEMYHGQTISDKTQEFPYREITNLGTQTIKERIHLRGDTLESESGMQEFMLATSGANVIRVAYKFARNADYEGELVKIGGEHTIAAIRKKLEDYKKKYER</sequence>
<protein>
    <submittedName>
        <fullName evidence="2">Uncharacterized protein</fullName>
    </submittedName>
</protein>
<keyword evidence="1" id="KW-0812">Transmembrane</keyword>
<name>A0A2T1G1U6_9CYAN</name>
<dbReference type="RefSeq" id="WP_106309843.1">
    <property type="nucleotide sequence ID" value="NZ_PVWO01000367.1"/>
</dbReference>
<reference evidence="2 3" key="1">
    <citation type="submission" date="2018-03" db="EMBL/GenBank/DDBJ databases">
        <title>The ancient ancestry and fast evolution of plastids.</title>
        <authorList>
            <person name="Moore K.R."/>
            <person name="Magnabosco C."/>
            <person name="Momper L."/>
            <person name="Gold D.A."/>
            <person name="Bosak T."/>
            <person name="Fournier G.P."/>
        </authorList>
    </citation>
    <scope>NUCLEOTIDE SEQUENCE [LARGE SCALE GENOMIC DNA]</scope>
    <source>
        <strain evidence="2 3">CCALA 037</strain>
    </source>
</reference>
<dbReference type="Proteomes" id="UP000238937">
    <property type="component" value="Unassembled WGS sequence"/>
</dbReference>
<dbReference type="AlphaFoldDB" id="A0A2T1G1U6"/>
<evidence type="ECO:0000313" key="2">
    <source>
        <dbReference type="EMBL" id="PSB51202.1"/>
    </source>
</evidence>
<organism evidence="2 3">
    <name type="scientific">Chamaesiphon polymorphus CCALA 037</name>
    <dbReference type="NCBI Taxonomy" id="2107692"/>
    <lineage>
        <taxon>Bacteria</taxon>
        <taxon>Bacillati</taxon>
        <taxon>Cyanobacteriota</taxon>
        <taxon>Cyanophyceae</taxon>
        <taxon>Gomontiellales</taxon>
        <taxon>Chamaesiphonaceae</taxon>
        <taxon>Chamaesiphon</taxon>
    </lineage>
</organism>
<dbReference type="OrthoDB" id="4501073at2"/>
<comment type="caution">
    <text evidence="2">The sequence shown here is derived from an EMBL/GenBank/DDBJ whole genome shotgun (WGS) entry which is preliminary data.</text>
</comment>
<keyword evidence="1" id="KW-0472">Membrane</keyword>
<feature type="transmembrane region" description="Helical" evidence="1">
    <location>
        <begin position="42"/>
        <end position="69"/>
    </location>
</feature>